<evidence type="ECO:0000256" key="12">
    <source>
        <dbReference type="ARBA" id="ARBA00023319"/>
    </source>
</evidence>
<evidence type="ECO:0000256" key="6">
    <source>
        <dbReference type="ARBA" id="ARBA00022737"/>
    </source>
</evidence>
<dbReference type="FunFam" id="2.60.40.10:FF:000022">
    <property type="entry name" value="Cardiac titin"/>
    <property type="match status" value="4"/>
</dbReference>
<dbReference type="FunFam" id="2.60.40.10:FF:000779">
    <property type="entry name" value="Titin b"/>
    <property type="match status" value="1"/>
</dbReference>
<feature type="domain" description="Ig-like" evidence="14">
    <location>
        <begin position="1460"/>
        <end position="1547"/>
    </location>
</feature>
<dbReference type="FunFam" id="2.60.40.10:FF:001382">
    <property type="entry name" value="titin isoform X1"/>
    <property type="match status" value="1"/>
</dbReference>
<dbReference type="PANTHER" id="PTHR35971">
    <property type="entry name" value="SI:DKEY-31G6.6"/>
    <property type="match status" value="1"/>
</dbReference>
<dbReference type="FunFam" id="2.60.40.10:FF:000714">
    <property type="entry name" value="Titin novex-3"/>
    <property type="match status" value="1"/>
</dbReference>
<dbReference type="FunFam" id="2.60.40.10:FF:000050">
    <property type="entry name" value="Titin isoform B"/>
    <property type="match status" value="6"/>
</dbReference>
<dbReference type="GO" id="GO:0055013">
    <property type="term" value="P:cardiac muscle cell development"/>
    <property type="evidence" value="ECO:0007669"/>
    <property type="project" value="UniProtKB-ARBA"/>
</dbReference>
<feature type="domain" description="Ig-like" evidence="14">
    <location>
        <begin position="1174"/>
        <end position="1264"/>
    </location>
</feature>
<feature type="region of interest" description="Disordered" evidence="13">
    <location>
        <begin position="4637"/>
        <end position="4842"/>
    </location>
</feature>
<feature type="domain" description="Ig-like" evidence="14">
    <location>
        <begin position="2501"/>
        <end position="2584"/>
    </location>
</feature>
<feature type="domain" description="Ig-like" evidence="14">
    <location>
        <begin position="3169"/>
        <end position="3272"/>
    </location>
</feature>
<feature type="domain" description="Ig-like" evidence="14">
    <location>
        <begin position="3367"/>
        <end position="3472"/>
    </location>
</feature>
<feature type="domain" description="Ig-like" evidence="14">
    <location>
        <begin position="2964"/>
        <end position="3052"/>
    </location>
</feature>
<comment type="subcellular location">
    <subcellularLocation>
        <location evidence="2">Cytoplasm</location>
    </subcellularLocation>
    <subcellularLocation>
        <location evidence="1">Nucleus</location>
    </subcellularLocation>
</comment>
<evidence type="ECO:0000256" key="7">
    <source>
        <dbReference type="ARBA" id="ARBA00022741"/>
    </source>
</evidence>
<feature type="domain" description="Ig-like" evidence="14">
    <location>
        <begin position="6"/>
        <end position="98"/>
    </location>
</feature>
<dbReference type="FunFam" id="2.60.40.10:FF:000107">
    <property type="entry name" value="Myosin, light chain kinase a"/>
    <property type="match status" value="6"/>
</dbReference>
<keyword evidence="6" id="KW-0677">Repeat</keyword>
<feature type="compositionally biased region" description="Basic and acidic residues" evidence="13">
    <location>
        <begin position="4953"/>
        <end position="4963"/>
    </location>
</feature>
<dbReference type="PROSITE" id="PS50835">
    <property type="entry name" value="IG_LIKE"/>
    <property type="match status" value="28"/>
</dbReference>
<feature type="domain" description="Ig-like" evidence="14">
    <location>
        <begin position="2859"/>
        <end position="2947"/>
    </location>
</feature>
<feature type="domain" description="Ig-like" evidence="14">
    <location>
        <begin position="3811"/>
        <end position="3899"/>
    </location>
</feature>
<keyword evidence="5" id="KW-0597">Phosphoprotein</keyword>
<dbReference type="InterPro" id="IPR015129">
    <property type="entry name" value="Titin_Z_rpt"/>
</dbReference>
<dbReference type="GO" id="GO:0005634">
    <property type="term" value="C:nucleus"/>
    <property type="evidence" value="ECO:0007669"/>
    <property type="project" value="UniProtKB-SubCell"/>
</dbReference>
<feature type="compositionally biased region" description="Low complexity" evidence="13">
    <location>
        <begin position="1065"/>
        <end position="1083"/>
    </location>
</feature>
<dbReference type="SUPFAM" id="SSF48726">
    <property type="entry name" value="Immunoglobulin"/>
    <property type="match status" value="36"/>
</dbReference>
<dbReference type="InterPro" id="IPR013098">
    <property type="entry name" value="Ig_I-set"/>
</dbReference>
<feature type="compositionally biased region" description="Basic and acidic residues" evidence="13">
    <location>
        <begin position="5070"/>
        <end position="5080"/>
    </location>
</feature>
<evidence type="ECO:0000259" key="14">
    <source>
        <dbReference type="PROSITE" id="PS50835"/>
    </source>
</evidence>
<dbReference type="SMART" id="SM00409">
    <property type="entry name" value="IG"/>
    <property type="match status" value="35"/>
</dbReference>
<keyword evidence="12" id="KW-0393">Immunoglobulin domain</keyword>
<feature type="compositionally biased region" description="Low complexity" evidence="13">
    <location>
        <begin position="4653"/>
        <end position="4667"/>
    </location>
</feature>
<dbReference type="FunFam" id="2.60.40.10:FF:001430">
    <property type="entry name" value="titin isoform X1"/>
    <property type="match status" value="1"/>
</dbReference>
<feature type="domain" description="Ig-like" evidence="14">
    <location>
        <begin position="616"/>
        <end position="698"/>
    </location>
</feature>
<keyword evidence="16" id="KW-1185">Reference proteome</keyword>
<dbReference type="FunFam" id="2.60.40.10:FF:000800">
    <property type="entry name" value="Cardiac titin"/>
    <property type="match status" value="1"/>
</dbReference>
<protein>
    <recommendedName>
        <fullName evidence="14">Ig-like domain-containing protein</fullName>
    </recommendedName>
</protein>
<feature type="region of interest" description="Disordered" evidence="13">
    <location>
        <begin position="1047"/>
        <end position="1092"/>
    </location>
</feature>
<evidence type="ECO:0000256" key="8">
    <source>
        <dbReference type="ARBA" id="ARBA00022840"/>
    </source>
</evidence>
<dbReference type="FunFam" id="2.60.40.10:FF:000792">
    <property type="entry name" value="titin isoform X1"/>
    <property type="match status" value="1"/>
</dbReference>
<keyword evidence="4" id="KW-0963">Cytoplasm</keyword>
<dbReference type="SMART" id="SM00408">
    <property type="entry name" value="IGc2"/>
    <property type="match status" value="26"/>
</dbReference>
<feature type="compositionally biased region" description="Basic and acidic residues" evidence="13">
    <location>
        <begin position="4831"/>
        <end position="4842"/>
    </location>
</feature>
<evidence type="ECO:0000313" key="15">
    <source>
        <dbReference type="EMBL" id="KAJ8416939.1"/>
    </source>
</evidence>
<keyword evidence="11" id="KW-0539">Nucleus</keyword>
<feature type="domain" description="Ig-like" evidence="14">
    <location>
        <begin position="4045"/>
        <end position="4134"/>
    </location>
</feature>
<evidence type="ECO:0000256" key="2">
    <source>
        <dbReference type="ARBA" id="ARBA00004496"/>
    </source>
</evidence>
<keyword evidence="9" id="KW-0175">Coiled coil</keyword>
<feature type="domain" description="Ig-like" evidence="14">
    <location>
        <begin position="3476"/>
        <end position="3565"/>
    </location>
</feature>
<feature type="domain" description="Ig-like" evidence="14">
    <location>
        <begin position="3717"/>
        <end position="3806"/>
    </location>
</feature>
<dbReference type="FunFam" id="2.60.40.10:FF:001200">
    <property type="entry name" value="Titin a"/>
    <property type="match status" value="1"/>
</dbReference>
<evidence type="ECO:0000256" key="4">
    <source>
        <dbReference type="ARBA" id="ARBA00022490"/>
    </source>
</evidence>
<keyword evidence="10" id="KW-1015">Disulfide bond</keyword>
<feature type="domain" description="Ig-like" evidence="14">
    <location>
        <begin position="2587"/>
        <end position="2671"/>
    </location>
</feature>
<feature type="domain" description="Ig-like" evidence="14">
    <location>
        <begin position="1321"/>
        <end position="1411"/>
    </location>
</feature>
<dbReference type="FunFam" id="2.60.40.10:FF:000629">
    <property type="entry name" value="Titin b"/>
    <property type="match status" value="1"/>
</dbReference>
<dbReference type="PANTHER" id="PTHR35971:SF5">
    <property type="entry name" value="OBSCURIN LIKE CYTOSKELETAL ADAPTOR 1"/>
    <property type="match status" value="1"/>
</dbReference>
<dbReference type="InterPro" id="IPR003599">
    <property type="entry name" value="Ig_sub"/>
</dbReference>
<dbReference type="InterPro" id="IPR003598">
    <property type="entry name" value="Ig_sub2"/>
</dbReference>
<dbReference type="FunFam" id="2.60.40.10:FF:001213">
    <property type="entry name" value="titin isoform X1"/>
    <property type="match status" value="2"/>
</dbReference>
<feature type="domain" description="Ig-like" evidence="14">
    <location>
        <begin position="3907"/>
        <end position="4038"/>
    </location>
</feature>
<feature type="compositionally biased region" description="Low complexity" evidence="13">
    <location>
        <begin position="4965"/>
        <end position="4979"/>
    </location>
</feature>
<feature type="compositionally biased region" description="Basic and acidic residues" evidence="13">
    <location>
        <begin position="4897"/>
        <end position="4907"/>
    </location>
</feature>
<evidence type="ECO:0000256" key="11">
    <source>
        <dbReference type="ARBA" id="ARBA00023242"/>
    </source>
</evidence>
<feature type="domain" description="Ig-like" evidence="14">
    <location>
        <begin position="1790"/>
        <end position="1881"/>
    </location>
</feature>
<keyword evidence="8" id="KW-0067">ATP-binding</keyword>
<reference evidence="15" key="1">
    <citation type="journal article" date="2023" name="Science">
        <title>Genome structures resolve the early diversification of teleost fishes.</title>
        <authorList>
            <person name="Parey E."/>
            <person name="Louis A."/>
            <person name="Montfort J."/>
            <person name="Bouchez O."/>
            <person name="Roques C."/>
            <person name="Iampietro C."/>
            <person name="Lluch J."/>
            <person name="Castinel A."/>
            <person name="Donnadieu C."/>
            <person name="Desvignes T."/>
            <person name="Floi Bucao C."/>
            <person name="Jouanno E."/>
            <person name="Wen M."/>
            <person name="Mejri S."/>
            <person name="Dirks R."/>
            <person name="Jansen H."/>
            <person name="Henkel C."/>
            <person name="Chen W.J."/>
            <person name="Zahm M."/>
            <person name="Cabau C."/>
            <person name="Klopp C."/>
            <person name="Thompson A.W."/>
            <person name="Robinson-Rechavi M."/>
            <person name="Braasch I."/>
            <person name="Lecointre G."/>
            <person name="Bobe J."/>
            <person name="Postlethwait J.H."/>
            <person name="Berthelot C."/>
            <person name="Roest Crollius H."/>
            <person name="Guiguen Y."/>
        </authorList>
    </citation>
    <scope>NUCLEOTIDE SEQUENCE</scope>
    <source>
        <strain evidence="15">NC1722</strain>
    </source>
</reference>
<feature type="domain" description="Ig-like" evidence="14">
    <location>
        <begin position="3573"/>
        <end position="3661"/>
    </location>
</feature>
<feature type="domain" description="Ig-like" evidence="14">
    <location>
        <begin position="953"/>
        <end position="1037"/>
    </location>
</feature>
<feature type="compositionally biased region" description="Basic and acidic residues" evidence="13">
    <location>
        <begin position="4862"/>
        <end position="4879"/>
    </location>
</feature>
<dbReference type="InterPro" id="IPR052385">
    <property type="entry name" value="Obscurin/Obscurin-like_Reg"/>
</dbReference>
<feature type="compositionally biased region" description="Basic and acidic residues" evidence="13">
    <location>
        <begin position="5004"/>
        <end position="5024"/>
    </location>
</feature>
<keyword evidence="7" id="KW-0547">Nucleotide-binding</keyword>
<dbReference type="FunFam" id="2.60.40.10:FF:000476">
    <property type="entry name" value="titin isoform X1"/>
    <property type="match status" value="1"/>
</dbReference>
<feature type="domain" description="Ig-like" evidence="14">
    <location>
        <begin position="4146"/>
        <end position="4255"/>
    </location>
</feature>
<feature type="compositionally biased region" description="Basic and acidic residues" evidence="13">
    <location>
        <begin position="4925"/>
        <end position="4935"/>
    </location>
</feature>
<evidence type="ECO:0000256" key="10">
    <source>
        <dbReference type="ARBA" id="ARBA00023157"/>
    </source>
</evidence>
<dbReference type="FunFam" id="2.60.40.10:FF:001272">
    <property type="entry name" value="titin isoform X1"/>
    <property type="match status" value="1"/>
</dbReference>
<feature type="domain" description="Ig-like" evidence="14">
    <location>
        <begin position="4363"/>
        <end position="4455"/>
    </location>
</feature>
<dbReference type="Pfam" id="PF18362">
    <property type="entry name" value="THB"/>
    <property type="match status" value="1"/>
</dbReference>
<feature type="domain" description="Ig-like" evidence="14">
    <location>
        <begin position="2232"/>
        <end position="2322"/>
    </location>
</feature>
<feature type="domain" description="Ig-like" evidence="14">
    <location>
        <begin position="761"/>
        <end position="851"/>
    </location>
</feature>
<dbReference type="GO" id="GO:0003007">
    <property type="term" value="P:heart morphogenesis"/>
    <property type="evidence" value="ECO:0007669"/>
    <property type="project" value="UniProtKB-ARBA"/>
</dbReference>
<dbReference type="FunFam" id="2.60.40.10:FF:000147">
    <property type="entry name" value="Myosin light chain kinase"/>
    <property type="match status" value="1"/>
</dbReference>
<dbReference type="InterPro" id="IPR036179">
    <property type="entry name" value="Ig-like_dom_sf"/>
</dbReference>
<comment type="caution">
    <text evidence="15">The sequence shown here is derived from an EMBL/GenBank/DDBJ whole genome shotgun (WGS) entry which is preliminary data.</text>
</comment>
<evidence type="ECO:0000256" key="3">
    <source>
        <dbReference type="ARBA" id="ARBA00006692"/>
    </source>
</evidence>
<feature type="domain" description="Ig-like" evidence="14">
    <location>
        <begin position="4460"/>
        <end position="4555"/>
    </location>
</feature>
<organism evidence="15 16">
    <name type="scientific">Aldrovandia affinis</name>
    <dbReference type="NCBI Taxonomy" id="143900"/>
    <lineage>
        <taxon>Eukaryota</taxon>
        <taxon>Metazoa</taxon>
        <taxon>Chordata</taxon>
        <taxon>Craniata</taxon>
        <taxon>Vertebrata</taxon>
        <taxon>Euteleostomi</taxon>
        <taxon>Actinopterygii</taxon>
        <taxon>Neopterygii</taxon>
        <taxon>Teleostei</taxon>
        <taxon>Notacanthiformes</taxon>
        <taxon>Halosauridae</taxon>
        <taxon>Aldrovandia</taxon>
    </lineage>
</organism>
<dbReference type="CDD" id="cd20972">
    <property type="entry name" value="IgI_2_Titin_Z1z2-like"/>
    <property type="match status" value="1"/>
</dbReference>
<dbReference type="FunFam" id="2.60.40.10:FF:000981">
    <property type="entry name" value="Titin a"/>
    <property type="match status" value="1"/>
</dbReference>
<feature type="compositionally biased region" description="Basic and acidic residues" evidence="13">
    <location>
        <begin position="4720"/>
        <end position="4753"/>
    </location>
</feature>
<evidence type="ECO:0000256" key="1">
    <source>
        <dbReference type="ARBA" id="ARBA00004123"/>
    </source>
</evidence>
<feature type="compositionally biased region" description="Basic and acidic residues" evidence="13">
    <location>
        <begin position="5042"/>
        <end position="5052"/>
    </location>
</feature>
<feature type="region of interest" description="Disordered" evidence="13">
    <location>
        <begin position="4862"/>
        <end position="5082"/>
    </location>
</feature>
<feature type="compositionally biased region" description="Basic and acidic residues" evidence="13">
    <location>
        <begin position="4981"/>
        <end position="4993"/>
    </location>
</feature>
<dbReference type="Gene3D" id="2.60.40.10">
    <property type="entry name" value="Immunoglobulins"/>
    <property type="match status" value="37"/>
</dbReference>
<dbReference type="FunFam" id="2.60.40.10:FF:001342">
    <property type="entry name" value="titin isoform X1"/>
    <property type="match status" value="1"/>
</dbReference>
<dbReference type="Pfam" id="PF09042">
    <property type="entry name" value="Titin_Z"/>
    <property type="match status" value="1"/>
</dbReference>
<evidence type="ECO:0000256" key="9">
    <source>
        <dbReference type="ARBA" id="ARBA00023054"/>
    </source>
</evidence>
<dbReference type="CDD" id="cd00096">
    <property type="entry name" value="Ig"/>
    <property type="match status" value="9"/>
</dbReference>
<dbReference type="FunFam" id="2.60.40.10:FF:000659">
    <property type="entry name" value="titin isoform X1"/>
    <property type="match status" value="1"/>
</dbReference>
<feature type="compositionally biased region" description="Low complexity" evidence="13">
    <location>
        <begin position="4914"/>
        <end position="4923"/>
    </location>
</feature>
<dbReference type="GO" id="GO:0031674">
    <property type="term" value="C:I band"/>
    <property type="evidence" value="ECO:0007669"/>
    <property type="project" value="UniProtKB-ARBA"/>
</dbReference>
<feature type="domain" description="Ig-like" evidence="14">
    <location>
        <begin position="1885"/>
        <end position="1967"/>
    </location>
</feature>
<dbReference type="InterPro" id="IPR013783">
    <property type="entry name" value="Ig-like_fold"/>
</dbReference>
<dbReference type="InterPro" id="IPR040849">
    <property type="entry name" value="MyBP-C_THB"/>
</dbReference>
<evidence type="ECO:0000256" key="13">
    <source>
        <dbReference type="SAM" id="MobiDB-lite"/>
    </source>
</evidence>
<feature type="compositionally biased region" description="Basic and acidic residues" evidence="13">
    <location>
        <begin position="4796"/>
        <end position="4811"/>
    </location>
</feature>
<dbReference type="FunFam" id="2.60.40.10:FF:001328">
    <property type="entry name" value="titin isoform X1"/>
    <property type="match status" value="1"/>
</dbReference>
<feature type="domain" description="Ig-like" evidence="14">
    <location>
        <begin position="3277"/>
        <end position="3362"/>
    </location>
</feature>
<dbReference type="GO" id="GO:0005524">
    <property type="term" value="F:ATP binding"/>
    <property type="evidence" value="ECO:0007669"/>
    <property type="project" value="UniProtKB-KW"/>
</dbReference>
<comment type="similarity">
    <text evidence="3">Belongs to the protein kinase superfamily. CAMK Ser/Thr protein kinase family.</text>
</comment>
<evidence type="ECO:0000256" key="5">
    <source>
        <dbReference type="ARBA" id="ARBA00022553"/>
    </source>
</evidence>
<sequence>MSTQAPTFTQPLQSVVALEGSAATFEAQVSGAPVPEVSWFRDGQVLSAAALPGAQISFSDGRAELTIPAVTAAHSGRFSVRATNGAGQATSTAELLVTAETAPPNFIQRLQSMTVRQGSQVRLDVRVTGIPTPLVKFFREGAEIQSSADFQIVQEGDLYSLLIAEAFPEDSGTYSVNATNSSGRATSTAELLVQGEEEAVPAKKTKTIVSSTQISRQTRVEKRMEGHFQASTKSKMEMHMEGGAVAHQLPHKTPPRVPPKPTSKSPTQASLVSKVAATRHQSPSPVRHVKGPTPTPVRAVSPATARLSVSPIRPVRSPVMTRRQVTLASDVLPPWKQGDYTTETSFTRMTAGATQIQTGATYIHMEQRWEGSAGMQQEVAGGFGVAIKEGEGGIKAEAVATVLAAVDQARIRKPEHEEGGHAEEGIIDHDLVQQSLTVQAPEQQVTIKTVITEAVQMPTSIQISSTEKSVHFAKMERSKETITHVDTALAPSPVPHFTVSKVTVPKPDHSYEVSIAGSAIATLQKELLSTSAAQKIIRPVKPPSHKIVETRVMSQPIPSPFKDTTEKYQMYFGTQLQKDISTSFTVGMEQKYDQWEQQVIETGAVPSPAEEAVVPPTLVAGLNNMTVIEGESVTLECQISGHPAPGIMWFREDYRIESSIDFQITYENGYARLVIREAFAEDSGRFTCTATSEAGTISTSCYLLVQVSEEIESREEITTTEVSEQIGMAQEEITVIESKEETISEVSGIAVESVESAGVAPFFVKKPTVQKLVEGGSIIFECQIGGSPKPHIYWKKAGVPLTTGYRYKVAYNKETGECKLEISMTFADDAGEYSIFARNKLGEASASANLLEEDEYEAYMKQYEMTVVTSVVQEQKVSEVPSVVVSGYGREQIRMTQTQMMRTFVSEQEFQISAFEERIIHEIEIRLLKITYLELVTEDGEEMITTEQEAVEPTFDTPVKSYRILEGMGVTFHCKVAGTPLPKIAWYKDGKRIKHGGRYQMEVLQDGRASLRLPVILPEDEGVYTAFASNMKANSVSSGKLYVEPTAPAGAQPYTPQPEAVQRIRSTSPRSLSRSPGRSPARSPARRLDETDEAQLERLYKPVFVLKPSSFKCAEGQTARFDLKVVGRPMPDTFWFHNGQQVVNDYTHKIVNRAGKTSISMTLTVDAKENLVRPQFIEKLKNISVKEGTLVELAVKAIGNPLPDIVWLKNSDIINPLKCPNIRIEGIKGEANFKIASSVGSDSAWYTATAINKAGRDTTRCRVNVEVESAEPEPERRLVIPKGTYKAKEIAAPELEPLHLRYGQEQWEEGDLYDKEKQQKPHFKKKLTSVRLKHFSAAHFECRLTPIGDPTMVVEWLHDGKPLEAANRLRMINEFGYCSLDYEVAYSRDSGVITCRATNKFGVDQTSATLIVKDEKSLVEESQLPEGRKGMQRIEEMERIAHEGALAGVTVEEISEKTKPDIVLLPDPARVLEGETARFRCRVTGYPAPKVNWYLNGQLIRKSKRFRLRYDGIYYLEITDSKSYDSGDVKVTAENPQGVTEHCVKLEIQQREDFRSVLRRAPEVKALEPGAEHGRVSFDVVKVEKPTEAAQAKEIVKLRKTERVTHEKSTEETEELRSKFKRRTEEGYYEAITAVELKSRRKDESYEGMLKKRKEELLHWTKQLSEEERKKEEERGKVTIPTIRPDRIELSPSMEAPKILERIQSQTVAQTEEVRFRVRVVGKPDPECQWFKNGVLLEKSERIYWYWPEEQVCELVIRDVSAEDSASIMVKAINIAGETSSHAFLLVQAKQVITFTQELEDVNANEKDTMVTFECETNEPFVKVKWMKNNMEIFSGDKYRMHSDRKVHFLSVLIIDMGDAAEYSCAVIEDDNIRTTAKIIVEGAPLEIIKTLDNMEVPETYSGEFECVVSREDVEGTWYFESTVISPSNKYVISSRRGRHTLSVKDVKKEDQGKYTFVVRELKTTASLHMKVRPVTLLQGLTDLTICEGDIAQLEIKFSQENVEGTWMKNGQAISATDRIHIVIDKLTHKLLIEDANRDDAGMYSFVVPAQNISTSGKLTVQTIGILIPLTDVSSVEGTKAVLEAKITAADIGSVKWYHNDKLLVPSERVQLITKGSKQRLVFSRTFASDQGQYKLVVGKVDSTCKLTIEKIHIVKHMEDRVCTETQNVVFVVELSHPGIDVVWTFKNQQLKAGPKHKVEAKGKRYTLSVINTMKDEEGQYTFAAGEHTSSAKLTVSGGAINRPLHDVTVAESQTAEMECEVANPNTEGKWLKDGRTVDFSDNIRSEIDGAVRRLVIAITRPQDIGEYTYQVANSKTTANLKVEAVKVRKTMKNQTVTETQEAEFSLELTHANVKGFQWIKNGVEIQADEKYEIIVDGMVHTLKIKNCNTQDESVYGFKLGKLSANARLNVETIKIVKKIKDATSLRDSTVSFDLSLSHDNIPVKWMFNNVELKPSEKCKMLSERKAHKLIIQNVDTHHAGEYTAIVGHLQCSATLFVEALRVTKTMKSIEIPETQVATFECEVSHFNVPSTWLKNGVEIEMSEKFRIVVQGKLHQLKIMNTSREDSSEYTFICGNDRVSATLTVSPILITSMLKDLNAQEKDTITFEVTVNYEGVTYKWLKNGVEIRSSERCQTRTKQLTHSLTIRNVHFGDGGEYSFVAGSARTSATLFVEARVIEFRKHIKDIKVTEKKKAIFECEVSEPNIHVTWMKDGQELEVSDRYKVSTDKYMQRLMIQTVRMSDAGEYSVVAGSNISKAHLAVEGRDIRIRESVEKEITVLEKQRTTIEFEVNEDDVEARWLRNGVEIQISVEERFNYAAIRKVHRLTITETYRSDAGEYTFVAGRNKSIVTLHVKIPEPPQIIQHMQPLSVEAGKPARFSVVAKGIPQPQVFWYKDSQALSPGFKCKFQHDGDEYTLLLIEVFPEDAAVYNCEAKNDYGLVTSSAALNVEVPEVVSPDTGAPLSPPVVISPIHNTSAKEGESARFQCRVSGEDLNITWYCRDKELKQSEIFRMSQFDDNCLLEITRAYREDGGEYTCVARNSAGMVSCSAVLTLEVVKVPEVVGASIVEEVKEFSSLTVTTEEEEQESYSTGLQASNPSGEAFCRAELIVFRETVSVSTQQDSMFVQKQKGYKVSMTEQSTESRLYTVNLPGEARANVQSGHQMVYTIVPPIFRHKIQPLEINLGSHAKFECETEDAPNVKFKWYKSGTEIRENEKYRILSQYHSSSLEVLHPTKTDSVATLEIATSVVDDSGEYICEASSEAGSDRCKCVIAIKEPPNFTKVLESKEVVKGSDVVLEGNISGSPQFEILWYKDSKPIRNDRKHQMSFQNVLEILTTRFEDNGVYTCEAQNDAGTISCSTTLTVKDPPSFLKVPHPAEGLKGKDISLNCELFGTPPFEITWYKDNKPLKESRKYKLVHEDKDHVLRDGDNRKITFENNQITLKIFKADATSPGKYTCQLKNDAGVAESIAHLTILEPASIVDKPESFSVTVGEPAAFECTVAGTPELKPKWFKDGVELSSGRKYKITFSKMISSLKVLSAEKGDTGEYTFEIKNEVGKDVCKMNLTVLDKIIPPTFTRKLKDTNTIVGKPGQMDCKVSGSPPFTISWYHDGEEIRSGPNQEISFSDNTCTLNVPTLKLTDSGMYKCKAVNKAGANETSASLMVKEPPSFVTQPQPLEALPATLELYKINKSHAGEYTCEIINDAGKENYPVNLFVKEPAHFVKKLRDHAVEKGKLLLLECTYSGSPEIHVKWLKDGHELFSSYKYNITTTENSCILECLNSDKDDCGRYSCEVSNGAGSDTCHAQVSILEPPYFIETLEHMDVTAGDAVCLKCQIGGTPEIKVSWFKADGKVRSSGTCKMEYIKGTACLKLSKATKTDTGEYTCKAENSIGSVSTSCRLTVQDAKTPPSFTKKITSLQQTEGQPVRFECRVAGSSPVEVSWLKDERKIPPTFTKKPSEIIEDSEGKLVKLEARVSGSQPMSVNWFKDNSEIHSSENYEMSFKSNLAVLLIKKAQLSDRGTYTCKATNEAGVTSCQASVAITELKMPPTFDNPLNPVTVNEAEKLHLSCHVRGSPPLKIQWMKDRKEIKSSAQTRITFVEGTATLEISSTSKTDAGDYLCKATNDAGSEFCKSRVTVKEKGKGAPAAPEAAPTPTAAKPVKKLDNLFFIEEPKSTQVSEKTTATFIAKVGGDPIPNVKWMKGKWRQITHGGRVIVEQKGQEAKLEIREVTKTDSGQYRCIASNKHGEIECNTDLKVSEKKEAAALEGDFRAKLKKTPSKQKSPQQEQEIDIVELLRNVDPKEYEKYARMYGITDFRGLLQAIEFLKKEKEHETGRVEVEHGGKESDEDLAMLVSDLQKRMEQTEPITLVKDITDQTTIINKEAVFECEIKINYPEISLSWYKGTQKLDTNDKYEIKIVGDRHLLKIKHCQLGDQGNYRVVCGPHISSAKLTVEAEVEEHLKPTAEPIHFRKHIHNIVVNERQSATFECEVSFDNAIITWYKDTWELKESPKYKFRAEGRRHFMTICNVNSDDEGVYSVIVRLEPRGEVKSTAELYLSGKEIDLGKAIYDVPDSSIQRPDAPSVITSKAEKYPEYSYYEERTEMREFESWTIEEERRTPGAPRMPVDETVGRTTVGMREEVPTQVPEAYEKPEQEPAPTAVPEAAAPTKVPEARRPVDETITSVTVPEYKDRPSPTEYGDEYEEYGVIPQPAPTPAVPAKDQVTPKKDVPEHVEPKVEVAPEPKPRVTPQRKEPEPKPAPSKKTETPSPTVPEEAKKHVPPKTEAAKKTEPVPATPKEATPEKVPEAPRKKEAAELPQPTVPKTAGVVPMELAPQKKEVTPTKVPEVKQKEVPVKKFPEAVPERKVEMAATKEPEVTKRPGKMEPVAPTPKIEAAPPGAKEPEVTKRPGKIEPVAPTPKIEAAPPAAKEPEVTKRPGKMEPVAPTPKIEAAPPGAKDYEVTKRPGKMEPIAPTPKIEAAPPAAKEPEVTKKPDKMESVAATPIIEAARQKKETPAVKEPEVTKRPGKMEAVAPTPKIEAASPAAKEPEVVKRPGKMEPVAPTPKIDAAPPGAKEPEVTKRLGKMEPIAPTPKIEAGLSAPKGIIFLFWK</sequence>
<proteinExistence type="inferred from homology"/>
<dbReference type="FunFam" id="2.60.40.10:FF:000697">
    <property type="entry name" value="titin isoform X1"/>
    <property type="match status" value="1"/>
</dbReference>
<dbReference type="Pfam" id="PF07679">
    <property type="entry name" value="I-set"/>
    <property type="match status" value="35"/>
</dbReference>
<evidence type="ECO:0000313" key="16">
    <source>
        <dbReference type="Proteomes" id="UP001221898"/>
    </source>
</evidence>
<dbReference type="Proteomes" id="UP001221898">
    <property type="component" value="Unassembled WGS sequence"/>
</dbReference>
<accession>A0AAD7X2F4</accession>
<gene>
    <name evidence="15" type="ORF">AAFF_G00328170</name>
</gene>
<dbReference type="EMBL" id="JAINUG010000005">
    <property type="protein sequence ID" value="KAJ8416939.1"/>
    <property type="molecule type" value="Genomic_DNA"/>
</dbReference>
<name>A0AAD7X2F4_9TELE</name>
<feature type="domain" description="Ig-like" evidence="14">
    <location>
        <begin position="104"/>
        <end position="192"/>
    </location>
</feature>
<dbReference type="InterPro" id="IPR007110">
    <property type="entry name" value="Ig-like_dom"/>
</dbReference>
<feature type="region of interest" description="Disordered" evidence="13">
    <location>
        <begin position="248"/>
        <end position="299"/>
    </location>
</feature>
<feature type="domain" description="Ig-like" evidence="14">
    <location>
        <begin position="2674"/>
        <end position="2760"/>
    </location>
</feature>